<evidence type="ECO:0000313" key="2">
    <source>
        <dbReference type="Proteomes" id="UP000198785"/>
    </source>
</evidence>
<reference evidence="1 2" key="1">
    <citation type="submission" date="2016-10" db="EMBL/GenBank/DDBJ databases">
        <authorList>
            <person name="de Groot N.N."/>
        </authorList>
    </citation>
    <scope>NUCLEOTIDE SEQUENCE [LARGE SCALE GENOMIC DNA]</scope>
    <source>
        <strain evidence="1 2">DSM 22789</strain>
    </source>
</reference>
<organism evidence="1 2">
    <name type="scientific">Sphingobacterium wenxiniae</name>
    <dbReference type="NCBI Taxonomy" id="683125"/>
    <lineage>
        <taxon>Bacteria</taxon>
        <taxon>Pseudomonadati</taxon>
        <taxon>Bacteroidota</taxon>
        <taxon>Sphingobacteriia</taxon>
        <taxon>Sphingobacteriales</taxon>
        <taxon>Sphingobacteriaceae</taxon>
        <taxon>Sphingobacterium</taxon>
    </lineage>
</organism>
<dbReference type="EMBL" id="FOZZ01000001">
    <property type="protein sequence ID" value="SFS39301.1"/>
    <property type="molecule type" value="Genomic_DNA"/>
</dbReference>
<proteinExistence type="predicted"/>
<accession>A0A1I6PGF7</accession>
<dbReference type="STRING" id="683125.SAMN05660206_101455"/>
<dbReference type="PROSITE" id="PS51257">
    <property type="entry name" value="PROKAR_LIPOPROTEIN"/>
    <property type="match status" value="1"/>
</dbReference>
<sequence>MKKIFYLVGLALTLSACESIDFDDPSTLTNEEAIQKIKSLGYVLTTSSVQTAFKTTTSNAGGSHFSIWADQSTNTNGSQSWWDFANEPRLRLNNNAAYRGNAAVREIYSNFYQSNLDATKVIDLIENQQVTIFDDAGADRTADCLVGAYYAKGVSQGYLGVIFDRGIIVDDVALTTREFPNSYKELIENGVAHLDRTLQLIESTPNLKFDFLTGVNINREDLKLLVNSMAARILSSVARDKAEAEALGDVYWNRVLSYANQGFRKDFTITTTVGGYYNALVDVLERPYGGASYVPVDIKIPYLADKNRNTPNYYPVNNNIILPPIESDDQRFYQYFTYTTNFGILLEARGRGLFSNYIRSRWMHPRLSTLNVAGAVNPYFLVEEIRLLRAEAKFWLKDYAGAAAELNAGDAARKAKGHLADINTNDQTLRDALHYEYAIEIDGAGGTFVPFTFMRRHDLLQGGTPTQFPIPQIQLELVGLETYTFGGKDYFGEKGIYGERATAADNGWKPSL</sequence>
<dbReference type="RefSeq" id="WP_093363507.1">
    <property type="nucleotide sequence ID" value="NZ_FOZZ01000001.1"/>
</dbReference>
<evidence type="ECO:0000313" key="1">
    <source>
        <dbReference type="EMBL" id="SFS39301.1"/>
    </source>
</evidence>
<gene>
    <name evidence="1" type="ORF">SAMN05660206_101455</name>
</gene>
<keyword evidence="2" id="KW-1185">Reference proteome</keyword>
<dbReference type="AlphaFoldDB" id="A0A1I6PGF7"/>
<dbReference type="OrthoDB" id="725871at2"/>
<protein>
    <recommendedName>
        <fullName evidence="3">SusD family protein</fullName>
    </recommendedName>
</protein>
<dbReference type="Proteomes" id="UP000198785">
    <property type="component" value="Unassembled WGS sequence"/>
</dbReference>
<dbReference type="Gene3D" id="1.25.40.390">
    <property type="match status" value="1"/>
</dbReference>
<name>A0A1I6PGF7_9SPHI</name>
<evidence type="ECO:0008006" key="3">
    <source>
        <dbReference type="Google" id="ProtNLM"/>
    </source>
</evidence>